<dbReference type="InterPro" id="IPR020617">
    <property type="entry name" value="Thiolase_C"/>
</dbReference>
<keyword evidence="8" id="KW-1185">Reference proteome</keyword>
<evidence type="ECO:0000256" key="3">
    <source>
        <dbReference type="ARBA" id="ARBA00023315"/>
    </source>
</evidence>
<sequence length="382" mass="40005">MAYIFDSVRTPRAKGKEGGALASMKPDELVSNLITAIAQRTASDIKPDALILGTVGQVGCQGGNIALVSKFRANLPDSTTAFSLNNFCVSGLTAVSQAAAMIDSGQAEAVLAGGVEMMSSVPFMADKADFYTDRSLPLRSRYLLVALAADRLADEQNITRQELDEAALRSQQRTKAAEDSELVASRIPVNGLDREECLHVGTQASLASLEPAFGGAAKYYKEILGKDIDHRHTIAHAPPLSDGAGLVLIGAKDAIDAKPRARIVACAEVGGDPAESLTAGIDAMEKVLERSGLSLNDMDRIEYMEAFAVSIVKFLRDFDVSPDKVNVAGGHLAKGHPLGASGAILLSTLLDTLDVAKGRYGLVVAAGASGIGSAIIVERLGE</sequence>
<dbReference type="PIRSF" id="PIRSF000429">
    <property type="entry name" value="Ac-CoA_Ac_transf"/>
    <property type="match status" value="1"/>
</dbReference>
<dbReference type="InterPro" id="IPR016039">
    <property type="entry name" value="Thiolase-like"/>
</dbReference>
<accession>A0A7X5LI53</accession>
<evidence type="ECO:0000256" key="1">
    <source>
        <dbReference type="ARBA" id="ARBA00010982"/>
    </source>
</evidence>
<dbReference type="Pfam" id="PF02803">
    <property type="entry name" value="Thiolase_C"/>
    <property type="match status" value="1"/>
</dbReference>
<comment type="similarity">
    <text evidence="1 4">Belongs to the thiolase-like superfamily. Thiolase family.</text>
</comment>
<dbReference type="Pfam" id="PF00108">
    <property type="entry name" value="Thiolase_N"/>
    <property type="match status" value="1"/>
</dbReference>
<proteinExistence type="inferred from homology"/>
<reference evidence="7 8" key="1">
    <citation type="submission" date="2020-01" db="EMBL/GenBank/DDBJ databases">
        <authorList>
            <person name="Chen J."/>
            <person name="Zhu S."/>
            <person name="Yang J."/>
        </authorList>
    </citation>
    <scope>NUCLEOTIDE SEQUENCE [LARGE SCALE GENOMIC DNA]</scope>
    <source>
        <strain evidence="7 8">345S023</strain>
    </source>
</reference>
<dbReference type="InterPro" id="IPR020613">
    <property type="entry name" value="Thiolase_CS"/>
</dbReference>
<evidence type="ECO:0000259" key="6">
    <source>
        <dbReference type="Pfam" id="PF02803"/>
    </source>
</evidence>
<dbReference type="EC" id="2.3.1.16" evidence="7"/>
<evidence type="ECO:0000256" key="2">
    <source>
        <dbReference type="ARBA" id="ARBA00022679"/>
    </source>
</evidence>
<dbReference type="PANTHER" id="PTHR43365:SF1">
    <property type="entry name" value="ACETYL-COA C-ACYLTRANSFERASE"/>
    <property type="match status" value="1"/>
</dbReference>
<evidence type="ECO:0000256" key="4">
    <source>
        <dbReference type="RuleBase" id="RU003557"/>
    </source>
</evidence>
<name>A0A7X5LI53_9ALTE</name>
<dbReference type="NCBIfam" id="TIGR01930">
    <property type="entry name" value="AcCoA-C-Actrans"/>
    <property type="match status" value="1"/>
</dbReference>
<dbReference type="Gene3D" id="3.40.47.10">
    <property type="match status" value="2"/>
</dbReference>
<feature type="domain" description="Thiolase N-terminal" evidence="5">
    <location>
        <begin position="3"/>
        <end position="249"/>
    </location>
</feature>
<dbReference type="AlphaFoldDB" id="A0A7X5LI53"/>
<dbReference type="Proteomes" id="UP000470213">
    <property type="component" value="Unassembled WGS sequence"/>
</dbReference>
<organism evidence="7 8">
    <name type="scientific">Alteromonas profundi</name>
    <dbReference type="NCBI Taxonomy" id="2696062"/>
    <lineage>
        <taxon>Bacteria</taxon>
        <taxon>Pseudomonadati</taxon>
        <taxon>Pseudomonadota</taxon>
        <taxon>Gammaproteobacteria</taxon>
        <taxon>Alteromonadales</taxon>
        <taxon>Alteromonadaceae</taxon>
        <taxon>Alteromonas/Salinimonas group</taxon>
        <taxon>Alteromonas</taxon>
    </lineage>
</organism>
<dbReference type="SUPFAM" id="SSF53901">
    <property type="entry name" value="Thiolase-like"/>
    <property type="match status" value="1"/>
</dbReference>
<dbReference type="CDD" id="cd00751">
    <property type="entry name" value="thiolase"/>
    <property type="match status" value="1"/>
</dbReference>
<comment type="caution">
    <text evidence="7">The sequence shown here is derived from an EMBL/GenBank/DDBJ whole genome shotgun (WGS) entry which is preliminary data.</text>
</comment>
<feature type="domain" description="Thiolase C-terminal" evidence="6">
    <location>
        <begin position="258"/>
        <end position="379"/>
    </location>
</feature>
<dbReference type="RefSeq" id="WP_163083374.1">
    <property type="nucleotide sequence ID" value="NZ_JAAAWN010000001.1"/>
</dbReference>
<keyword evidence="2 4" id="KW-0808">Transferase</keyword>
<evidence type="ECO:0000259" key="5">
    <source>
        <dbReference type="Pfam" id="PF00108"/>
    </source>
</evidence>
<evidence type="ECO:0000313" key="8">
    <source>
        <dbReference type="Proteomes" id="UP000470213"/>
    </source>
</evidence>
<dbReference type="EMBL" id="JAAAWN010000001">
    <property type="protein sequence ID" value="NDV89781.1"/>
    <property type="molecule type" value="Genomic_DNA"/>
</dbReference>
<keyword evidence="3 4" id="KW-0012">Acyltransferase</keyword>
<evidence type="ECO:0000313" key="7">
    <source>
        <dbReference type="EMBL" id="NDV89781.1"/>
    </source>
</evidence>
<dbReference type="GO" id="GO:0003988">
    <property type="term" value="F:acetyl-CoA C-acyltransferase activity"/>
    <property type="evidence" value="ECO:0007669"/>
    <property type="project" value="UniProtKB-EC"/>
</dbReference>
<protein>
    <submittedName>
        <fullName evidence="7">Acetyl-CoA C-acyltransferase</fullName>
        <ecNumber evidence="7">2.3.1.16</ecNumber>
    </submittedName>
</protein>
<dbReference type="InterPro" id="IPR002155">
    <property type="entry name" value="Thiolase"/>
</dbReference>
<gene>
    <name evidence="7" type="ORF">GTH32_01045</name>
</gene>
<dbReference type="PROSITE" id="PS00737">
    <property type="entry name" value="THIOLASE_2"/>
    <property type="match status" value="1"/>
</dbReference>
<dbReference type="InterPro" id="IPR020616">
    <property type="entry name" value="Thiolase_N"/>
</dbReference>
<dbReference type="PANTHER" id="PTHR43365">
    <property type="entry name" value="BLR7806 PROTEIN"/>
    <property type="match status" value="1"/>
</dbReference>